<evidence type="ECO:0000256" key="7">
    <source>
        <dbReference type="ARBA" id="ARBA00023235"/>
    </source>
</evidence>
<evidence type="ECO:0000256" key="4">
    <source>
        <dbReference type="ARBA" id="ARBA00022806"/>
    </source>
</evidence>
<dbReference type="GeneID" id="5854670"/>
<evidence type="ECO:0000313" key="12">
    <source>
        <dbReference type="EMBL" id="EDP43151.1"/>
    </source>
</evidence>
<dbReference type="InterPro" id="IPR001650">
    <property type="entry name" value="Helicase_C-like"/>
</dbReference>
<accession>A8Q581</accession>
<dbReference type="GO" id="GO:0005737">
    <property type="term" value="C:cytoplasm"/>
    <property type="evidence" value="ECO:0007669"/>
    <property type="project" value="TreeGrafter"/>
</dbReference>
<dbReference type="GO" id="GO:0016787">
    <property type="term" value="F:hydrolase activity"/>
    <property type="evidence" value="ECO:0007669"/>
    <property type="project" value="UniProtKB-KW"/>
</dbReference>
<dbReference type="GO" id="GO:0005524">
    <property type="term" value="F:ATP binding"/>
    <property type="evidence" value="ECO:0007669"/>
    <property type="project" value="UniProtKB-KW"/>
</dbReference>
<dbReference type="PANTHER" id="PTHR13710">
    <property type="entry name" value="DNA HELICASE RECQ FAMILY MEMBER"/>
    <property type="match status" value="1"/>
</dbReference>
<evidence type="ECO:0000256" key="9">
    <source>
        <dbReference type="ARBA" id="ARBA00034808"/>
    </source>
</evidence>
<keyword evidence="6" id="KW-0238">DNA-binding</keyword>
<keyword evidence="2" id="KW-0547">Nucleotide-binding</keyword>
<evidence type="ECO:0000259" key="10">
    <source>
        <dbReference type="PROSITE" id="PS51192"/>
    </source>
</evidence>
<feature type="domain" description="Helicase ATP-binding" evidence="10">
    <location>
        <begin position="1"/>
        <end position="93"/>
    </location>
</feature>
<reference evidence="12 13" key="1">
    <citation type="journal article" date="2007" name="Proc. Natl. Acad. Sci. U.S.A.">
        <title>Dandruff-associated Malassezia genomes reveal convergent and divergent virulence traits shared with plant and human fungal pathogens.</title>
        <authorList>
            <person name="Xu J."/>
            <person name="Saunders C.W."/>
            <person name="Hu P."/>
            <person name="Grant R.A."/>
            <person name="Boekhout T."/>
            <person name="Kuramae E.E."/>
            <person name="Kronstad J.W."/>
            <person name="Deangelis Y.M."/>
            <person name="Reeder N.L."/>
            <person name="Johnstone K.R."/>
            <person name="Leland M."/>
            <person name="Fieno A.M."/>
            <person name="Begley W.M."/>
            <person name="Sun Y."/>
            <person name="Lacey M.P."/>
            <person name="Chaudhary T."/>
            <person name="Keough T."/>
            <person name="Chu L."/>
            <person name="Sears R."/>
            <person name="Yuan B."/>
            <person name="Dawson T.L.Jr."/>
        </authorList>
    </citation>
    <scope>NUCLEOTIDE SEQUENCE [LARGE SCALE GENOMIC DNA]</scope>
    <source>
        <strain evidence="13">ATCC MYA-4612 / CBS 7966</strain>
    </source>
</reference>
<dbReference type="InParanoid" id="A8Q581"/>
<evidence type="ECO:0000256" key="2">
    <source>
        <dbReference type="ARBA" id="ARBA00022741"/>
    </source>
</evidence>
<dbReference type="STRING" id="425265.A8Q581"/>
<dbReference type="NCBIfam" id="TIGR00614">
    <property type="entry name" value="recQ_fam"/>
    <property type="match status" value="1"/>
</dbReference>
<dbReference type="KEGG" id="mgl:MGL_2747"/>
<dbReference type="RefSeq" id="XP_001730365.1">
    <property type="nucleotide sequence ID" value="XM_001730313.1"/>
</dbReference>
<dbReference type="Pfam" id="PF00271">
    <property type="entry name" value="Helicase_C"/>
    <property type="match status" value="1"/>
</dbReference>
<proteinExistence type="inferred from homology"/>
<dbReference type="GO" id="GO:0005694">
    <property type="term" value="C:chromosome"/>
    <property type="evidence" value="ECO:0007669"/>
    <property type="project" value="TreeGrafter"/>
</dbReference>
<dbReference type="EC" id="5.6.2.4" evidence="9"/>
<dbReference type="CDD" id="cd18794">
    <property type="entry name" value="SF2_C_RecQ"/>
    <property type="match status" value="1"/>
</dbReference>
<evidence type="ECO:0000313" key="13">
    <source>
        <dbReference type="Proteomes" id="UP000008837"/>
    </source>
</evidence>
<sequence length="317" mass="35540">MPRLLYVTPERIVKSKTLLATLQRVYEAGRLERIVVDEAHCCSMMGHDYRPDYHKLSICRRLFPETPMMGLTATLSAQALCDVLQILGMRDSTTQPTEALPRRTVYFRAPLSRPNLKYSVRMRPTNALATQQMVTSYILQHHAEHSGIVYCLSRKDTHTMSEALTQLSHGQILTGVYHSDLDEVEKHRVHTMWRTGEIKVVCATIAFGMGIDKGDVRFVVHACISKSLEGYYQETGRAGRDGLPADCVLLYRPGDLSRLSAMTASEVGALDKCTYIVLRFSYSGTCMLTSTLRYDSTCHAILCTVSELPSVRAGRVL</sequence>
<evidence type="ECO:0000256" key="8">
    <source>
        <dbReference type="ARBA" id="ARBA00034617"/>
    </source>
</evidence>
<gene>
    <name evidence="12" type="ORF">MGL_2747</name>
</gene>
<dbReference type="InterPro" id="IPR027417">
    <property type="entry name" value="P-loop_NTPase"/>
</dbReference>
<dbReference type="GO" id="GO:0043138">
    <property type="term" value="F:3'-5' DNA helicase activity"/>
    <property type="evidence" value="ECO:0007669"/>
    <property type="project" value="UniProtKB-EC"/>
</dbReference>
<keyword evidence="7" id="KW-0413">Isomerase</keyword>
<dbReference type="PROSITE" id="PS51192">
    <property type="entry name" value="HELICASE_ATP_BIND_1"/>
    <property type="match status" value="1"/>
</dbReference>
<dbReference type="Proteomes" id="UP000008837">
    <property type="component" value="Unassembled WGS sequence"/>
</dbReference>
<dbReference type="GO" id="GO:0003677">
    <property type="term" value="F:DNA binding"/>
    <property type="evidence" value="ECO:0007669"/>
    <property type="project" value="UniProtKB-KW"/>
</dbReference>
<evidence type="ECO:0000256" key="1">
    <source>
        <dbReference type="ARBA" id="ARBA00005446"/>
    </source>
</evidence>
<dbReference type="InterPro" id="IPR014001">
    <property type="entry name" value="Helicase_ATP-bd"/>
</dbReference>
<dbReference type="SUPFAM" id="SSF52540">
    <property type="entry name" value="P-loop containing nucleoside triphosphate hydrolases"/>
    <property type="match status" value="1"/>
</dbReference>
<dbReference type="GO" id="GO:0009378">
    <property type="term" value="F:four-way junction helicase activity"/>
    <property type="evidence" value="ECO:0007669"/>
    <property type="project" value="TreeGrafter"/>
</dbReference>
<evidence type="ECO:0000256" key="5">
    <source>
        <dbReference type="ARBA" id="ARBA00022840"/>
    </source>
</evidence>
<name>A8Q581_MALGO</name>
<dbReference type="OMA" id="NITHEVR"/>
<comment type="similarity">
    <text evidence="1">Belongs to the helicase family. RecQ subfamily.</text>
</comment>
<dbReference type="PROSITE" id="PS51194">
    <property type="entry name" value="HELICASE_CTER"/>
    <property type="match status" value="1"/>
</dbReference>
<keyword evidence="4" id="KW-0347">Helicase</keyword>
<protein>
    <recommendedName>
        <fullName evidence="9">DNA 3'-5' helicase</fullName>
        <ecNumber evidence="9">5.6.2.4</ecNumber>
    </recommendedName>
</protein>
<keyword evidence="5" id="KW-0067">ATP-binding</keyword>
<dbReference type="InterPro" id="IPR011545">
    <property type="entry name" value="DEAD/DEAH_box_helicase_dom"/>
</dbReference>
<evidence type="ECO:0000256" key="3">
    <source>
        <dbReference type="ARBA" id="ARBA00022801"/>
    </source>
</evidence>
<dbReference type="Gene3D" id="3.40.50.300">
    <property type="entry name" value="P-loop containing nucleotide triphosphate hydrolases"/>
    <property type="match status" value="2"/>
</dbReference>
<dbReference type="SMART" id="SM00490">
    <property type="entry name" value="HELICc"/>
    <property type="match status" value="1"/>
</dbReference>
<evidence type="ECO:0000256" key="6">
    <source>
        <dbReference type="ARBA" id="ARBA00023125"/>
    </source>
</evidence>
<dbReference type="AlphaFoldDB" id="A8Q581"/>
<keyword evidence="13" id="KW-1185">Reference proteome</keyword>
<dbReference type="GO" id="GO:0000724">
    <property type="term" value="P:double-strand break repair via homologous recombination"/>
    <property type="evidence" value="ECO:0007669"/>
    <property type="project" value="TreeGrafter"/>
</dbReference>
<evidence type="ECO:0000259" key="11">
    <source>
        <dbReference type="PROSITE" id="PS51194"/>
    </source>
</evidence>
<organism evidence="12 13">
    <name type="scientific">Malassezia globosa (strain ATCC MYA-4612 / CBS 7966)</name>
    <name type="common">Dandruff-associated fungus</name>
    <dbReference type="NCBI Taxonomy" id="425265"/>
    <lineage>
        <taxon>Eukaryota</taxon>
        <taxon>Fungi</taxon>
        <taxon>Dikarya</taxon>
        <taxon>Basidiomycota</taxon>
        <taxon>Ustilaginomycotina</taxon>
        <taxon>Malasseziomycetes</taxon>
        <taxon>Malasseziales</taxon>
        <taxon>Malasseziaceae</taxon>
        <taxon>Malassezia</taxon>
    </lineage>
</organism>
<feature type="domain" description="Helicase C-terminal" evidence="11">
    <location>
        <begin position="133"/>
        <end position="284"/>
    </location>
</feature>
<comment type="caution">
    <text evidence="12">The sequence shown here is derived from an EMBL/GenBank/DDBJ whole genome shotgun (WGS) entry which is preliminary data.</text>
</comment>
<dbReference type="InterPro" id="IPR004589">
    <property type="entry name" value="DNA_helicase_ATP-dep_RecQ"/>
</dbReference>
<dbReference type="PANTHER" id="PTHR13710:SF105">
    <property type="entry name" value="ATP-DEPENDENT DNA HELICASE Q1"/>
    <property type="match status" value="1"/>
</dbReference>
<dbReference type="Pfam" id="PF00270">
    <property type="entry name" value="DEAD"/>
    <property type="match status" value="1"/>
</dbReference>
<comment type="catalytic activity">
    <reaction evidence="8">
        <text>Couples ATP hydrolysis with the unwinding of duplex DNA by translocating in the 3'-5' direction.</text>
        <dbReference type="EC" id="5.6.2.4"/>
    </reaction>
</comment>
<dbReference type="EMBL" id="AAYY01000009">
    <property type="protein sequence ID" value="EDP43151.1"/>
    <property type="molecule type" value="Genomic_DNA"/>
</dbReference>
<dbReference type="VEuPathDB" id="FungiDB:MGL_2747"/>
<dbReference type="OrthoDB" id="10261556at2759"/>
<keyword evidence="3" id="KW-0378">Hydrolase</keyword>